<protein>
    <submittedName>
        <fullName evidence="2">Uncharacterized protein</fullName>
    </submittedName>
</protein>
<feature type="compositionally biased region" description="Polar residues" evidence="1">
    <location>
        <begin position="10"/>
        <end position="22"/>
    </location>
</feature>
<dbReference type="EMBL" id="BPLR01016610">
    <property type="protein sequence ID" value="GIY85068.1"/>
    <property type="molecule type" value="Genomic_DNA"/>
</dbReference>
<accession>A0AAV4WU56</accession>
<proteinExistence type="predicted"/>
<dbReference type="AlphaFoldDB" id="A0AAV4WU56"/>
<name>A0AAV4WU56_CAEEX</name>
<evidence type="ECO:0000256" key="1">
    <source>
        <dbReference type="SAM" id="MobiDB-lite"/>
    </source>
</evidence>
<sequence length="96" mass="11109">MTKTHKNCRSDQTNKFTVDNKSPGNVEEFWHLTLSFSGFCYRKTIVRRQRTKNAGCQGNRKTYEQEEQMLDDVSRSCPTTLRGVLEDCGKKINTQS</sequence>
<keyword evidence="3" id="KW-1185">Reference proteome</keyword>
<dbReference type="Proteomes" id="UP001054945">
    <property type="component" value="Unassembled WGS sequence"/>
</dbReference>
<evidence type="ECO:0000313" key="3">
    <source>
        <dbReference type="Proteomes" id="UP001054945"/>
    </source>
</evidence>
<feature type="region of interest" description="Disordered" evidence="1">
    <location>
        <begin position="1"/>
        <end position="22"/>
    </location>
</feature>
<organism evidence="2 3">
    <name type="scientific">Caerostris extrusa</name>
    <name type="common">Bark spider</name>
    <name type="synonym">Caerostris bankana</name>
    <dbReference type="NCBI Taxonomy" id="172846"/>
    <lineage>
        <taxon>Eukaryota</taxon>
        <taxon>Metazoa</taxon>
        <taxon>Ecdysozoa</taxon>
        <taxon>Arthropoda</taxon>
        <taxon>Chelicerata</taxon>
        <taxon>Arachnida</taxon>
        <taxon>Araneae</taxon>
        <taxon>Araneomorphae</taxon>
        <taxon>Entelegynae</taxon>
        <taxon>Araneoidea</taxon>
        <taxon>Araneidae</taxon>
        <taxon>Caerostris</taxon>
    </lineage>
</organism>
<evidence type="ECO:0000313" key="2">
    <source>
        <dbReference type="EMBL" id="GIY85068.1"/>
    </source>
</evidence>
<comment type="caution">
    <text evidence="2">The sequence shown here is derived from an EMBL/GenBank/DDBJ whole genome shotgun (WGS) entry which is preliminary data.</text>
</comment>
<reference evidence="2 3" key="1">
    <citation type="submission" date="2021-06" db="EMBL/GenBank/DDBJ databases">
        <title>Caerostris extrusa draft genome.</title>
        <authorList>
            <person name="Kono N."/>
            <person name="Arakawa K."/>
        </authorList>
    </citation>
    <scope>NUCLEOTIDE SEQUENCE [LARGE SCALE GENOMIC DNA]</scope>
</reference>
<gene>
    <name evidence="2" type="ORF">CEXT_775891</name>
</gene>